<comment type="function">
    <text evidence="7 10">Catalyzes the aldol cleavage of 4-hydroxy-4-methyl-2-oxoglutarate (HMG) into 2 molecules of pyruvate. Also contains a secondary oxaloacetate (OAA) decarboxylase activity due to the common pyruvate enolate transition state formed following C-C bond cleavage in the retro-aldol and decarboxylation reactions.</text>
</comment>
<organism evidence="11 12">
    <name type="scientific">Vulcanimicrobium alpinum</name>
    <dbReference type="NCBI Taxonomy" id="3016050"/>
    <lineage>
        <taxon>Bacteria</taxon>
        <taxon>Bacillati</taxon>
        <taxon>Vulcanimicrobiota</taxon>
        <taxon>Vulcanimicrobiia</taxon>
        <taxon>Vulcanimicrobiales</taxon>
        <taxon>Vulcanimicrobiaceae</taxon>
        <taxon>Vulcanimicrobium</taxon>
    </lineage>
</organism>
<dbReference type="GO" id="GO:0051252">
    <property type="term" value="P:regulation of RNA metabolic process"/>
    <property type="evidence" value="ECO:0007669"/>
    <property type="project" value="InterPro"/>
</dbReference>
<evidence type="ECO:0000256" key="1">
    <source>
        <dbReference type="ARBA" id="ARBA00001342"/>
    </source>
</evidence>
<evidence type="ECO:0000256" key="4">
    <source>
        <dbReference type="ARBA" id="ARBA00011233"/>
    </source>
</evidence>
<dbReference type="NCBIfam" id="NF006875">
    <property type="entry name" value="PRK09372.1"/>
    <property type="match status" value="1"/>
</dbReference>
<reference evidence="11 12" key="1">
    <citation type="journal article" date="2022" name="ISME Commun">
        <title>Vulcanimicrobium alpinus gen. nov. sp. nov., the first cultivated representative of the candidate phylum 'Eremiobacterota', is a metabolically versatile aerobic anoxygenic phototroph.</title>
        <authorList>
            <person name="Yabe S."/>
            <person name="Muto K."/>
            <person name="Abe K."/>
            <person name="Yokota A."/>
            <person name="Staudigel H."/>
            <person name="Tebo B.M."/>
        </authorList>
    </citation>
    <scope>NUCLEOTIDE SEQUENCE [LARGE SCALE GENOMIC DNA]</scope>
    <source>
        <strain evidence="11 12">WC8-2</strain>
    </source>
</reference>
<evidence type="ECO:0000256" key="8">
    <source>
        <dbReference type="ARBA" id="ARBA00047973"/>
    </source>
</evidence>
<keyword evidence="5 9" id="KW-0479">Metal-binding</keyword>
<dbReference type="NCBIfam" id="TIGR01935">
    <property type="entry name" value="NOT-MenG"/>
    <property type="match status" value="1"/>
</dbReference>
<feature type="binding site" evidence="9">
    <location>
        <position position="101"/>
    </location>
    <ligand>
        <name>Mg(2+)</name>
        <dbReference type="ChEBI" id="CHEBI:18420"/>
    </ligand>
</feature>
<dbReference type="AlphaFoldDB" id="A0AAN1XXC6"/>
<evidence type="ECO:0000313" key="12">
    <source>
        <dbReference type="Proteomes" id="UP001317532"/>
    </source>
</evidence>
<dbReference type="EC" id="4.1.3.17" evidence="10"/>
<dbReference type="Pfam" id="PF03737">
    <property type="entry name" value="RraA-like"/>
    <property type="match status" value="1"/>
</dbReference>
<dbReference type="Gene3D" id="3.50.30.40">
    <property type="entry name" value="Ribonuclease E inhibitor RraA/RraA-like"/>
    <property type="match status" value="1"/>
</dbReference>
<evidence type="ECO:0000256" key="10">
    <source>
        <dbReference type="RuleBase" id="RU004338"/>
    </source>
</evidence>
<keyword evidence="9" id="KW-0460">Magnesium</keyword>
<gene>
    <name evidence="11" type="primary">rraA</name>
    <name evidence="11" type="ORF">WPS_23880</name>
</gene>
<dbReference type="InterPro" id="IPR010203">
    <property type="entry name" value="RraA"/>
</dbReference>
<dbReference type="InterPro" id="IPR005493">
    <property type="entry name" value="RraA/RraA-like"/>
</dbReference>
<dbReference type="InterPro" id="IPR036704">
    <property type="entry name" value="RraA/RraA-like_sf"/>
</dbReference>
<comment type="catalytic activity">
    <reaction evidence="8 10">
        <text>oxaloacetate + H(+) = pyruvate + CO2</text>
        <dbReference type="Rhea" id="RHEA:15641"/>
        <dbReference type="ChEBI" id="CHEBI:15361"/>
        <dbReference type="ChEBI" id="CHEBI:15378"/>
        <dbReference type="ChEBI" id="CHEBI:16452"/>
        <dbReference type="ChEBI" id="CHEBI:16526"/>
        <dbReference type="EC" id="4.1.1.112"/>
    </reaction>
</comment>
<dbReference type="GO" id="GO:0008948">
    <property type="term" value="F:oxaloacetate decarboxylase activity"/>
    <property type="evidence" value="ECO:0007669"/>
    <property type="project" value="UniProtKB-EC"/>
</dbReference>
<evidence type="ECO:0000256" key="5">
    <source>
        <dbReference type="ARBA" id="ARBA00022723"/>
    </source>
</evidence>
<evidence type="ECO:0000256" key="3">
    <source>
        <dbReference type="ARBA" id="ARBA00008621"/>
    </source>
</evidence>
<evidence type="ECO:0000256" key="6">
    <source>
        <dbReference type="ARBA" id="ARBA00023239"/>
    </source>
</evidence>
<dbReference type="RefSeq" id="WP_317994725.1">
    <property type="nucleotide sequence ID" value="NZ_AP025523.1"/>
</dbReference>
<dbReference type="PANTHER" id="PTHR33254">
    <property type="entry name" value="4-HYDROXY-4-METHYL-2-OXOGLUTARATE ALDOLASE 3-RELATED"/>
    <property type="match status" value="1"/>
</dbReference>
<comment type="catalytic activity">
    <reaction evidence="1 10">
        <text>4-hydroxy-4-methyl-2-oxoglutarate = 2 pyruvate</text>
        <dbReference type="Rhea" id="RHEA:22748"/>
        <dbReference type="ChEBI" id="CHEBI:15361"/>
        <dbReference type="ChEBI" id="CHEBI:58276"/>
        <dbReference type="EC" id="4.1.3.17"/>
    </reaction>
</comment>
<keyword evidence="12" id="KW-1185">Reference proteome</keyword>
<dbReference type="EC" id="4.1.1.112" evidence="10"/>
<comment type="similarity">
    <text evidence="3 10">Belongs to the class II aldolase/RraA-like family.</text>
</comment>
<dbReference type="GO" id="GO:0047443">
    <property type="term" value="F:4-hydroxy-4-methyl-2-oxoglutarate aldolase activity"/>
    <property type="evidence" value="ECO:0007669"/>
    <property type="project" value="UniProtKB-EC"/>
</dbReference>
<dbReference type="PANTHER" id="PTHR33254:SF4">
    <property type="entry name" value="4-HYDROXY-4-METHYL-2-OXOGLUTARATE ALDOLASE 3-RELATED"/>
    <property type="match status" value="1"/>
</dbReference>
<dbReference type="GO" id="GO:0046872">
    <property type="term" value="F:metal ion binding"/>
    <property type="evidence" value="ECO:0007669"/>
    <property type="project" value="UniProtKB-KW"/>
</dbReference>
<evidence type="ECO:0000256" key="2">
    <source>
        <dbReference type="ARBA" id="ARBA00001968"/>
    </source>
</evidence>
<dbReference type="GO" id="GO:0008428">
    <property type="term" value="F:ribonuclease inhibitor activity"/>
    <property type="evidence" value="ECO:0007669"/>
    <property type="project" value="InterPro"/>
</dbReference>
<dbReference type="Proteomes" id="UP001317532">
    <property type="component" value="Chromosome"/>
</dbReference>
<comment type="subunit">
    <text evidence="4 10">Homotrimer.</text>
</comment>
<sequence length="165" mass="17122">MEPPAIVTADLVDAHQDAVESCEVQFRRFGGRRAFAGRIRTVQTFEDNALLRSVLEMPGEGAVLVVDGGGSLRVALVGDVIAGLALANGWSGLVINGAFRDSAALAALDIGLKALGTNPMKSAKRGIGEVDVPLRFGGVTFTPGAMLYADDDGILVSDAPLAERS</sequence>
<accession>A0AAN1XXC6</accession>
<protein>
    <recommendedName>
        <fullName evidence="10">4-hydroxy-4-methyl-2-oxoglutarate aldolase</fullName>
        <shortName evidence="10">HMG aldolase</shortName>
        <ecNumber evidence="10">4.1.1.112</ecNumber>
        <ecNumber evidence="10">4.1.3.17</ecNumber>
    </recommendedName>
    <alternativeName>
        <fullName evidence="10">Oxaloacetate decarboxylase</fullName>
    </alternativeName>
</protein>
<evidence type="ECO:0000313" key="11">
    <source>
        <dbReference type="EMBL" id="BDE07112.1"/>
    </source>
</evidence>
<feature type="binding site" evidence="9">
    <location>
        <begin position="78"/>
        <end position="81"/>
    </location>
    <ligand>
        <name>substrate</name>
    </ligand>
</feature>
<proteinExistence type="inferred from homology"/>
<evidence type="ECO:0000256" key="9">
    <source>
        <dbReference type="PIRSR" id="PIRSR605493-1"/>
    </source>
</evidence>
<keyword evidence="6 10" id="KW-0456">Lyase</keyword>
<evidence type="ECO:0000256" key="7">
    <source>
        <dbReference type="ARBA" id="ARBA00025046"/>
    </source>
</evidence>
<dbReference type="SUPFAM" id="SSF89562">
    <property type="entry name" value="RraA-like"/>
    <property type="match status" value="1"/>
</dbReference>
<name>A0AAN1XXC6_UNVUL</name>
<dbReference type="KEGG" id="vab:WPS_23880"/>
<feature type="binding site" evidence="9">
    <location>
        <position position="100"/>
    </location>
    <ligand>
        <name>substrate</name>
    </ligand>
</feature>
<dbReference type="CDD" id="cd16841">
    <property type="entry name" value="RraA_family"/>
    <property type="match status" value="1"/>
</dbReference>
<comment type="cofactor">
    <cofactor evidence="2 10">
        <name>a divalent metal cation</name>
        <dbReference type="ChEBI" id="CHEBI:60240"/>
    </cofactor>
</comment>
<dbReference type="EMBL" id="AP025523">
    <property type="protein sequence ID" value="BDE07112.1"/>
    <property type="molecule type" value="Genomic_DNA"/>
</dbReference>
<comment type="cofactor">
    <cofactor evidence="9">
        <name>Mg(2+)</name>
        <dbReference type="ChEBI" id="CHEBI:18420"/>
    </cofactor>
</comment>